<dbReference type="GO" id="GO:0006950">
    <property type="term" value="P:response to stress"/>
    <property type="evidence" value="ECO:0007669"/>
    <property type="project" value="UniProtKB-ARBA"/>
</dbReference>
<dbReference type="RefSeq" id="XP_013761400.1">
    <property type="nucleotide sequence ID" value="XM_013905946.1"/>
</dbReference>
<evidence type="ECO:0000256" key="2">
    <source>
        <dbReference type="ARBA" id="ARBA00008917"/>
    </source>
</evidence>
<dbReference type="GO" id="GO:0005789">
    <property type="term" value="C:endoplasmic reticulum membrane"/>
    <property type="evidence" value="ECO:0007669"/>
    <property type="project" value="UniProtKB-SubCell"/>
</dbReference>
<dbReference type="OrthoDB" id="1716531at2759"/>
<dbReference type="OMA" id="FKSQYWR"/>
<feature type="transmembrane region" description="Helical" evidence="7">
    <location>
        <begin position="20"/>
        <end position="42"/>
    </location>
</feature>
<reference evidence="9 10" key="1">
    <citation type="submission" date="2010-05" db="EMBL/GenBank/DDBJ databases">
        <title>The Genome Sequence of Thecamonas trahens ATCC 50062.</title>
        <authorList>
            <consortium name="The Broad Institute Genome Sequencing Platform"/>
            <person name="Russ C."/>
            <person name="Cuomo C."/>
            <person name="Shea T."/>
            <person name="Young S.K."/>
            <person name="Zeng Q."/>
            <person name="Koehrsen M."/>
            <person name="Haas B."/>
            <person name="Borodovsky M."/>
            <person name="Guigo R."/>
            <person name="Alvarado L."/>
            <person name="Berlin A."/>
            <person name="Bochicchio J."/>
            <person name="Borenstein D."/>
            <person name="Chapman S."/>
            <person name="Chen Z."/>
            <person name="Freedman E."/>
            <person name="Gellesch M."/>
            <person name="Goldberg J."/>
            <person name="Griggs A."/>
            <person name="Gujja S."/>
            <person name="Heilman E."/>
            <person name="Heiman D."/>
            <person name="Hepburn T."/>
            <person name="Howarth C."/>
            <person name="Jen D."/>
            <person name="Larson L."/>
            <person name="Mehta T."/>
            <person name="Park D."/>
            <person name="Pearson M."/>
            <person name="Roberts A."/>
            <person name="Saif S."/>
            <person name="Shenoy N."/>
            <person name="Sisk P."/>
            <person name="Stolte C."/>
            <person name="Sykes S."/>
            <person name="Thomson T."/>
            <person name="Walk T."/>
            <person name="White J."/>
            <person name="Yandava C."/>
            <person name="Burger G."/>
            <person name="Gray M.W."/>
            <person name="Holland P.W.H."/>
            <person name="King N."/>
            <person name="Lang F.B.F."/>
            <person name="Roger A.J."/>
            <person name="Ruiz-Trillo I."/>
            <person name="Lander E."/>
            <person name="Nusbaum C."/>
        </authorList>
    </citation>
    <scope>NUCLEOTIDE SEQUENCE [LARGE SCALE GENOMIC DNA]</scope>
    <source>
        <strain evidence="9 10">ATCC 50062</strain>
    </source>
</reference>
<evidence type="ECO:0000256" key="3">
    <source>
        <dbReference type="ARBA" id="ARBA00022692"/>
    </source>
</evidence>
<comment type="subcellular location">
    <subcellularLocation>
        <location evidence="1 7">Endoplasmic reticulum membrane</location>
        <topology evidence="1 7">Multi-pass membrane protein</topology>
    </subcellularLocation>
</comment>
<dbReference type="SUPFAM" id="SSF144091">
    <property type="entry name" value="Rhomboid-like"/>
    <property type="match status" value="1"/>
</dbReference>
<evidence type="ECO:0000256" key="5">
    <source>
        <dbReference type="ARBA" id="ARBA00022989"/>
    </source>
</evidence>
<feature type="transmembrane region" description="Helical" evidence="7">
    <location>
        <begin position="95"/>
        <end position="118"/>
    </location>
</feature>
<evidence type="ECO:0000313" key="9">
    <source>
        <dbReference type="EMBL" id="KNC55630.1"/>
    </source>
</evidence>
<evidence type="ECO:0000256" key="8">
    <source>
        <dbReference type="SAM" id="MobiDB-lite"/>
    </source>
</evidence>
<dbReference type="eggNOG" id="KOG0858">
    <property type="taxonomic scope" value="Eukaryota"/>
</dbReference>
<evidence type="ECO:0000313" key="10">
    <source>
        <dbReference type="Proteomes" id="UP000054408"/>
    </source>
</evidence>
<evidence type="ECO:0000256" key="7">
    <source>
        <dbReference type="RuleBase" id="RU363059"/>
    </source>
</evidence>
<dbReference type="InterPro" id="IPR035952">
    <property type="entry name" value="Rhomboid-like_sf"/>
</dbReference>
<proteinExistence type="inferred from homology"/>
<comment type="similarity">
    <text evidence="2 7">Belongs to the derlin family.</text>
</comment>
<sequence length="240" mass="26814">MAAVQEMYRNIPPVTRTWATLAAVTTGAAQLGMISPFTLYFNWNLIMRGEVWRLITPFVYFASAGPLDMLLHLYFLIRYCRTLEEFHYAGRVADMLYMILFGAVCMIAAAPFLGLLFLGDSLSFMTVYVWARRNEHVHMNLFGLMPFTAPYLPWILLAFSFVMGHSPIPDLVGIVVGHLYYYFVDIYPATSGRHLLATPHFLRVLCGDIRAQPPAPAPVAGNNPDAPPARPGGFAFGADE</sequence>
<keyword evidence="10" id="KW-1185">Reference proteome</keyword>
<feature type="transmembrane region" description="Helical" evidence="7">
    <location>
        <begin position="54"/>
        <end position="75"/>
    </location>
</feature>
<accession>A0A0L0DTQ5</accession>
<feature type="transmembrane region" description="Helical" evidence="7">
    <location>
        <begin position="168"/>
        <end position="184"/>
    </location>
</feature>
<protein>
    <recommendedName>
        <fullName evidence="7">Derlin</fullName>
    </recommendedName>
</protein>
<organism evidence="9 10">
    <name type="scientific">Thecamonas trahens ATCC 50062</name>
    <dbReference type="NCBI Taxonomy" id="461836"/>
    <lineage>
        <taxon>Eukaryota</taxon>
        <taxon>Apusozoa</taxon>
        <taxon>Apusomonadida</taxon>
        <taxon>Apusomonadidae</taxon>
        <taxon>Thecamonas</taxon>
    </lineage>
</organism>
<comment type="function">
    <text evidence="7">May be involved in the degradation of misfolded endoplasmic reticulum (ER) luminal proteins.</text>
</comment>
<dbReference type="Pfam" id="PF04511">
    <property type="entry name" value="DER1"/>
    <property type="match status" value="1"/>
</dbReference>
<dbReference type="STRING" id="461836.A0A0L0DTQ5"/>
<dbReference type="Proteomes" id="UP000054408">
    <property type="component" value="Unassembled WGS sequence"/>
</dbReference>
<dbReference type="AlphaFoldDB" id="A0A0L0DTQ5"/>
<dbReference type="GeneID" id="25561617"/>
<evidence type="ECO:0000256" key="6">
    <source>
        <dbReference type="ARBA" id="ARBA00023136"/>
    </source>
</evidence>
<dbReference type="PANTHER" id="PTHR11009">
    <property type="entry name" value="DER1-LIKE PROTEIN, DERLIN"/>
    <property type="match status" value="1"/>
</dbReference>
<feature type="region of interest" description="Disordered" evidence="8">
    <location>
        <begin position="216"/>
        <end position="240"/>
    </location>
</feature>
<feature type="transmembrane region" description="Helical" evidence="7">
    <location>
        <begin position="139"/>
        <end position="162"/>
    </location>
</feature>
<dbReference type="EMBL" id="GL349439">
    <property type="protein sequence ID" value="KNC55630.1"/>
    <property type="molecule type" value="Genomic_DNA"/>
</dbReference>
<gene>
    <name evidence="9" type="ORF">AMSG_01898</name>
</gene>
<keyword evidence="3 7" id="KW-0812">Transmembrane</keyword>
<evidence type="ECO:0000256" key="4">
    <source>
        <dbReference type="ARBA" id="ARBA00022824"/>
    </source>
</evidence>
<evidence type="ECO:0000256" key="1">
    <source>
        <dbReference type="ARBA" id="ARBA00004477"/>
    </source>
</evidence>
<keyword evidence="6 7" id="KW-0472">Membrane</keyword>
<keyword evidence="4 7" id="KW-0256">Endoplasmic reticulum</keyword>
<name>A0A0L0DTQ5_THETB</name>
<keyword evidence="5 7" id="KW-1133">Transmembrane helix</keyword>
<dbReference type="InterPro" id="IPR007599">
    <property type="entry name" value="DER1"/>
</dbReference>